<dbReference type="Proteomes" id="UP001055167">
    <property type="component" value="Unassembled WGS sequence"/>
</dbReference>
<comment type="caution">
    <text evidence="2">The sequence shown here is derived from an EMBL/GenBank/DDBJ whole genome shotgun (WGS) entry which is preliminary data.</text>
</comment>
<gene>
    <name evidence="2" type="ORF">OPKNFCMD_4858</name>
</gene>
<dbReference type="Pfam" id="PF15639">
    <property type="entry name" value="Tox-MPTase3"/>
    <property type="match status" value="1"/>
</dbReference>
<keyword evidence="3" id="KW-1185">Reference proteome</keyword>
<protein>
    <recommendedName>
        <fullName evidence="1">Tox-MPTase3 domain-containing protein</fullName>
    </recommendedName>
</protein>
<feature type="domain" description="Tox-MPTase3" evidence="1">
    <location>
        <begin position="30"/>
        <end position="162"/>
    </location>
</feature>
<evidence type="ECO:0000313" key="3">
    <source>
        <dbReference type="Proteomes" id="UP001055167"/>
    </source>
</evidence>
<evidence type="ECO:0000259" key="1">
    <source>
        <dbReference type="Pfam" id="PF15639"/>
    </source>
</evidence>
<dbReference type="EMBL" id="BPQH01000017">
    <property type="protein sequence ID" value="GJD52096.1"/>
    <property type="molecule type" value="Genomic_DNA"/>
</dbReference>
<name>A0ABQ4R348_9HYPH</name>
<sequence length="167" mass="19061">MGWPEPRDRRNGFFQQPGECAMIMSRSDQTRFPKFTKYVRYSLPQVVDVKAIVAGFAKYGQIDRATLKRALTWGNEPHIVIKPLSGAIGLFNASVDPNVINIHTRIVQEFEDGHGLRKTKWNKDVFLVGVTLLHELVHWADNLDGIDFPDEEGEQFETDVYGMVINE</sequence>
<evidence type="ECO:0000313" key="2">
    <source>
        <dbReference type="EMBL" id="GJD52096.1"/>
    </source>
</evidence>
<proteinExistence type="predicted"/>
<reference evidence="2" key="1">
    <citation type="journal article" date="2021" name="Front. Microbiol.">
        <title>Comprehensive Comparative Genomics and Phenotyping of Methylobacterium Species.</title>
        <authorList>
            <person name="Alessa O."/>
            <person name="Ogura Y."/>
            <person name="Fujitani Y."/>
            <person name="Takami H."/>
            <person name="Hayashi T."/>
            <person name="Sahin N."/>
            <person name="Tani A."/>
        </authorList>
    </citation>
    <scope>NUCLEOTIDE SEQUENCE</scope>
    <source>
        <strain evidence="2">KCTC 52305</strain>
    </source>
</reference>
<organism evidence="2 3">
    <name type="scientific">Methylobacterium crusticola</name>
    <dbReference type="NCBI Taxonomy" id="1697972"/>
    <lineage>
        <taxon>Bacteria</taxon>
        <taxon>Pseudomonadati</taxon>
        <taxon>Pseudomonadota</taxon>
        <taxon>Alphaproteobacteria</taxon>
        <taxon>Hyphomicrobiales</taxon>
        <taxon>Methylobacteriaceae</taxon>
        <taxon>Methylobacterium</taxon>
    </lineage>
</organism>
<dbReference type="InterPro" id="IPR028913">
    <property type="entry name" value="Tox-MPTase3_dom"/>
</dbReference>
<accession>A0ABQ4R348</accession>
<reference evidence="2" key="2">
    <citation type="submission" date="2021-08" db="EMBL/GenBank/DDBJ databases">
        <authorList>
            <person name="Tani A."/>
            <person name="Ola A."/>
            <person name="Ogura Y."/>
            <person name="Katsura K."/>
            <person name="Hayashi T."/>
        </authorList>
    </citation>
    <scope>NUCLEOTIDE SEQUENCE</scope>
    <source>
        <strain evidence="2">KCTC 52305</strain>
    </source>
</reference>